<sequence length="357" mass="39176">MEEVLVSGGEGGEVSKGSSRARPGSSGARTGLEIEVPLRGPRQVRNGEGRWVPVRWVRELATGADAEKVAKRGRRGCQPRRLKRENKKRISHCVFSLAFLSLGLGWGLPVGAEGRLAKHLVAQLNHTAKPWNNLNQEYTYWALVRHFPQPRPVTWNGDPVPLIVVSNASLLMGEGVGRPVISHLQNKTIIMRSPTLPICLSKGTHAGCARVENDTITELPHGPHGWIGKGDHLHFYVLQHQHSTISGFFPSPLPLCTPSPNMFAGFQVCSTGHQVGGENVNGTQLYFLDGQPGPWFAAPVPHVRSPRGVIAHVHLWKLAAAFGPLIHFTDNSAPLSDNSTLRNWWWDLLFSAGRSCH</sequence>
<organism evidence="3 4">
    <name type="scientific">Phascolarctos cinereus</name>
    <name type="common">Koala</name>
    <dbReference type="NCBI Taxonomy" id="38626"/>
    <lineage>
        <taxon>Eukaryota</taxon>
        <taxon>Metazoa</taxon>
        <taxon>Chordata</taxon>
        <taxon>Craniata</taxon>
        <taxon>Vertebrata</taxon>
        <taxon>Euteleostomi</taxon>
        <taxon>Mammalia</taxon>
        <taxon>Metatheria</taxon>
        <taxon>Diprotodontia</taxon>
        <taxon>Phascolarctidae</taxon>
        <taxon>Phascolarctos</taxon>
    </lineage>
</organism>
<reference evidence="4" key="1">
    <citation type="submission" date="2025-08" db="UniProtKB">
        <authorList>
            <consortium name="RefSeq"/>
        </authorList>
    </citation>
    <scope>IDENTIFICATION</scope>
    <source>
        <tissue evidence="4">Spleen</tissue>
    </source>
</reference>
<gene>
    <name evidence="4" type="primary">LOC110217964</name>
</gene>
<keyword evidence="2" id="KW-0472">Membrane</keyword>
<keyword evidence="2" id="KW-1133">Transmembrane helix</keyword>
<name>A0A6P5LHL1_PHACI</name>
<evidence type="ECO:0000313" key="4">
    <source>
        <dbReference type="RefSeq" id="XP_020856184.1"/>
    </source>
</evidence>
<dbReference type="Proteomes" id="UP000515140">
    <property type="component" value="Unplaced"/>
</dbReference>
<keyword evidence="3" id="KW-1185">Reference proteome</keyword>
<protein>
    <submittedName>
        <fullName evidence="4">Uncharacterized protein LOC110217964</fullName>
    </submittedName>
</protein>
<dbReference type="InParanoid" id="A0A6P5LHL1"/>
<feature type="compositionally biased region" description="Low complexity" evidence="1">
    <location>
        <begin position="15"/>
        <end position="29"/>
    </location>
</feature>
<evidence type="ECO:0000256" key="1">
    <source>
        <dbReference type="SAM" id="MobiDB-lite"/>
    </source>
</evidence>
<feature type="transmembrane region" description="Helical" evidence="2">
    <location>
        <begin position="90"/>
        <end position="108"/>
    </location>
</feature>
<accession>A0A6P5LHL1</accession>
<dbReference type="KEGG" id="pcw:110217964"/>
<feature type="region of interest" description="Disordered" evidence="1">
    <location>
        <begin position="1"/>
        <end position="32"/>
    </location>
</feature>
<keyword evidence="2" id="KW-0812">Transmembrane</keyword>
<dbReference type="AlphaFoldDB" id="A0A6P5LHL1"/>
<evidence type="ECO:0000256" key="2">
    <source>
        <dbReference type="SAM" id="Phobius"/>
    </source>
</evidence>
<evidence type="ECO:0000313" key="3">
    <source>
        <dbReference type="Proteomes" id="UP000515140"/>
    </source>
</evidence>
<proteinExistence type="predicted"/>
<dbReference type="RefSeq" id="XP_020856184.1">
    <property type="nucleotide sequence ID" value="XM_021000525.1"/>
</dbReference>
<dbReference type="GeneID" id="110217964"/>